<dbReference type="EMBL" id="CAKXYY010000006">
    <property type="protein sequence ID" value="CAH2352200.1"/>
    <property type="molecule type" value="Genomic_DNA"/>
</dbReference>
<feature type="compositionally biased region" description="Basic and acidic residues" evidence="2">
    <location>
        <begin position="500"/>
        <end position="535"/>
    </location>
</feature>
<feature type="compositionally biased region" description="Basic and acidic residues" evidence="2">
    <location>
        <begin position="418"/>
        <end position="452"/>
    </location>
</feature>
<evidence type="ECO:0000259" key="3">
    <source>
        <dbReference type="SMART" id="SM00993"/>
    </source>
</evidence>
<evidence type="ECO:0000256" key="1">
    <source>
        <dbReference type="ARBA" id="ARBA00006832"/>
    </source>
</evidence>
<dbReference type="PANTHER" id="PTHR13275:SF4">
    <property type="entry name" value="VACUOLAR PROTEIN SORTING-ASSOCIATED PROTEIN 72 HOMOLOG"/>
    <property type="match status" value="1"/>
</dbReference>
<proteinExistence type="inferred from homology"/>
<dbReference type="Proteomes" id="UP000837801">
    <property type="component" value="Unassembled WGS sequence"/>
</dbReference>
<feature type="compositionally biased region" description="Basic and acidic residues" evidence="2">
    <location>
        <begin position="342"/>
        <end position="375"/>
    </location>
</feature>
<feature type="compositionally biased region" description="Acidic residues" evidence="2">
    <location>
        <begin position="40"/>
        <end position="85"/>
    </location>
</feature>
<dbReference type="GO" id="GO:0005634">
    <property type="term" value="C:nucleus"/>
    <property type="evidence" value="ECO:0007669"/>
    <property type="project" value="TreeGrafter"/>
</dbReference>
<feature type="compositionally biased region" description="Acidic residues" evidence="2">
    <location>
        <begin position="119"/>
        <end position="135"/>
    </location>
</feature>
<evidence type="ECO:0000313" key="5">
    <source>
        <dbReference type="Proteomes" id="UP000837801"/>
    </source>
</evidence>
<evidence type="ECO:0000313" key="4">
    <source>
        <dbReference type="EMBL" id="CAH2352200.1"/>
    </source>
</evidence>
<evidence type="ECO:0000256" key="2">
    <source>
        <dbReference type="SAM" id="MobiDB-lite"/>
    </source>
</evidence>
<feature type="domain" description="Vps72/YL1 C-terminal" evidence="3">
    <location>
        <begin position="778"/>
        <end position="807"/>
    </location>
</feature>
<comment type="similarity">
    <text evidence="1">Belongs to the VPS72/YL1 family.</text>
</comment>
<name>A0A9P0QNY0_9ASCO</name>
<sequence length="852" mass="96265">MSDDSLVATRARRANAGSRLKRLIELEEQTIEERQSIVYTEDDENVNLLFQEDENDEEFEDSEEDGEGEGDEDDDEDDGGEERDIEAERGEGGDSDEGEGDDDNGAGPKKRTIEKVDADDVLSDSEISETDSDQSEGEKELDKQEKLKQRKLKKKNKLIPAIKQPRPPASAKKVVKKPKLEFTSESLLNSKRSSSRSAVVESKQALARRLKADEERRALLKPVIRHKEVEMTQEERLAEAVETEKANVISLNEFREQEIVKKETQRQMLMSKRVKLVNVIRMVSEEHFITPFDEITEARRVFEKENLKLKRKPGRKKKNLEEVEQQQPVLRPPGSIDLDLPLVKEEMERERIEGEKRALEEKERREAEEKEKLENGEVDTVSEQQKGEEENSSNVDVENEKKSENLEDEDESKDDGEGEKVEKEEKAEQDGKTNDEVEEKSVETEEGGKTDDADNNGPERVPGSPHETNADADAAANEDNAVAKNDNDNNEKDEGESEPNENKDASTGDHNTNLEDEIKIDAIEVDGKADSKDETSETDPATAVKEEEVAIQDGDKMDIDEDNEIKNEITTDDKESLIDEVHTNDSDIVKTEVDGKGDKGEKRVKFVDDLVDGEKIEVTATPEPEGEPIDDEDDTPVTEEEIFEGPAERVSRNMIYLIDFDDEKEHKLIDSNIKTILFGKQSLLPASRRFKDLKQIAKIGESENPYLTITHRKDELFEPVTNLTENDSLFEELKRLPRFGDFEDIVEEEEVNDEEVTSEIVLKTEAPTSLYLPNGNKKNCLITGTEVKYFDPANGIPYSSVETYRLLKQIEQGNVPWYSFGNDANDGGGAELYLGMREGARHAKGVPEGFDA</sequence>
<feature type="region of interest" description="Disordered" evidence="2">
    <location>
        <begin position="34"/>
        <end position="177"/>
    </location>
</feature>
<gene>
    <name evidence="4" type="ORF">CLIB1423_06S01046</name>
</gene>
<reference evidence="4" key="1">
    <citation type="submission" date="2022-03" db="EMBL/GenBank/DDBJ databases">
        <authorList>
            <person name="Legras J.-L."/>
            <person name="Devillers H."/>
            <person name="Grondin C."/>
        </authorList>
    </citation>
    <scope>NUCLEOTIDE SEQUENCE</scope>
    <source>
        <strain evidence="4">CLIB 1423</strain>
    </source>
</reference>
<dbReference type="InterPro" id="IPR046757">
    <property type="entry name" value="YL1_N"/>
</dbReference>
<comment type="caution">
    <text evidence="4">The sequence shown here is derived from an EMBL/GenBank/DDBJ whole genome shotgun (WGS) entry which is preliminary data.</text>
</comment>
<dbReference type="Pfam" id="PF05764">
    <property type="entry name" value="YL1"/>
    <property type="match status" value="1"/>
</dbReference>
<feature type="compositionally biased region" description="Basic residues" evidence="2">
    <location>
        <begin position="148"/>
        <end position="157"/>
    </location>
</feature>
<dbReference type="SMART" id="SM00993">
    <property type="entry name" value="YL1_C"/>
    <property type="match status" value="1"/>
</dbReference>
<feature type="compositionally biased region" description="Basic and acidic residues" evidence="2">
    <location>
        <begin position="136"/>
        <end position="147"/>
    </location>
</feature>
<dbReference type="OrthoDB" id="49520at2759"/>
<feature type="compositionally biased region" description="Acidic residues" evidence="2">
    <location>
        <begin position="406"/>
        <end position="417"/>
    </location>
</feature>
<accession>A0A9P0QNY0</accession>
<dbReference type="AlphaFoldDB" id="A0A9P0QNY0"/>
<dbReference type="Pfam" id="PF08265">
    <property type="entry name" value="YL1_C"/>
    <property type="match status" value="1"/>
</dbReference>
<feature type="compositionally biased region" description="Acidic residues" evidence="2">
    <location>
        <begin position="93"/>
        <end position="104"/>
    </location>
</feature>
<feature type="compositionally biased region" description="Low complexity" evidence="2">
    <location>
        <begin position="471"/>
        <end position="484"/>
    </location>
</feature>
<dbReference type="InterPro" id="IPR013272">
    <property type="entry name" value="Vps72/YL1_C"/>
</dbReference>
<feature type="region of interest" description="Disordered" evidence="2">
    <location>
        <begin position="312"/>
        <end position="546"/>
    </location>
</feature>
<organism evidence="4 5">
    <name type="scientific">[Candida] railenensis</name>
    <dbReference type="NCBI Taxonomy" id="45579"/>
    <lineage>
        <taxon>Eukaryota</taxon>
        <taxon>Fungi</taxon>
        <taxon>Dikarya</taxon>
        <taxon>Ascomycota</taxon>
        <taxon>Saccharomycotina</taxon>
        <taxon>Pichiomycetes</taxon>
        <taxon>Debaryomycetaceae</taxon>
        <taxon>Kurtzmaniella</taxon>
    </lineage>
</organism>
<keyword evidence="5" id="KW-1185">Reference proteome</keyword>
<protein>
    <submittedName>
        <fullName evidence="4">Vacuolar protein sorting-associated protein 72</fullName>
    </submittedName>
</protein>
<dbReference type="PANTHER" id="PTHR13275">
    <property type="entry name" value="YL-1 PROTEIN TRANSCRIPTION FACTOR-LIKE 1"/>
    <property type="match status" value="1"/>
</dbReference>